<dbReference type="GO" id="GO:0008270">
    <property type="term" value="F:zinc ion binding"/>
    <property type="evidence" value="ECO:0007669"/>
    <property type="project" value="InterPro"/>
</dbReference>
<keyword evidence="12" id="KW-1185">Reference proteome</keyword>
<dbReference type="InterPro" id="IPR052202">
    <property type="entry name" value="Yeast_MetPath_Reg"/>
</dbReference>
<keyword evidence="9" id="KW-0812">Transmembrane</keyword>
<keyword evidence="5" id="KW-0238">DNA-binding</keyword>
<gene>
    <name evidence="11" type="ORF">VP1G_09513</name>
</gene>
<dbReference type="InterPro" id="IPR007219">
    <property type="entry name" value="XnlR_reg_dom"/>
</dbReference>
<dbReference type="Proteomes" id="UP000078576">
    <property type="component" value="Unassembled WGS sequence"/>
</dbReference>
<protein>
    <submittedName>
        <fullName evidence="11">Pyrimidine pathway regulatory protein 1</fullName>
    </submittedName>
</protein>
<evidence type="ECO:0000256" key="4">
    <source>
        <dbReference type="ARBA" id="ARBA00023015"/>
    </source>
</evidence>
<dbReference type="STRING" id="694573.A0A194VF62"/>
<comment type="subcellular location">
    <subcellularLocation>
        <location evidence="1">Nucleus</location>
    </subcellularLocation>
</comment>
<evidence type="ECO:0000313" key="12">
    <source>
        <dbReference type="Proteomes" id="UP000078576"/>
    </source>
</evidence>
<organism evidence="11 12">
    <name type="scientific">Cytospora mali</name>
    <name type="common">Apple Valsa canker fungus</name>
    <name type="synonym">Valsa mali</name>
    <dbReference type="NCBI Taxonomy" id="578113"/>
    <lineage>
        <taxon>Eukaryota</taxon>
        <taxon>Fungi</taxon>
        <taxon>Dikarya</taxon>
        <taxon>Ascomycota</taxon>
        <taxon>Pezizomycotina</taxon>
        <taxon>Sordariomycetes</taxon>
        <taxon>Sordariomycetidae</taxon>
        <taxon>Diaporthales</taxon>
        <taxon>Cytosporaceae</taxon>
        <taxon>Cytospora</taxon>
    </lineage>
</organism>
<evidence type="ECO:0000256" key="7">
    <source>
        <dbReference type="ARBA" id="ARBA00023242"/>
    </source>
</evidence>
<reference evidence="12" key="1">
    <citation type="submission" date="2014-12" db="EMBL/GenBank/DDBJ databases">
        <title>Genome Sequence of Valsa Canker Pathogens Uncovers a Specific Adaption of Colonization on Woody Bark.</title>
        <authorList>
            <person name="Yin Z."/>
            <person name="Liu H."/>
            <person name="Gao X."/>
            <person name="Li Z."/>
            <person name="Song N."/>
            <person name="Ke X."/>
            <person name="Dai Q."/>
            <person name="Wu Y."/>
            <person name="Sun Y."/>
            <person name="Xu J.-R."/>
            <person name="Kang Z.K."/>
            <person name="Wang L."/>
            <person name="Huang L."/>
        </authorList>
    </citation>
    <scope>NUCLEOTIDE SEQUENCE [LARGE SCALE GENOMIC DNA]</scope>
    <source>
        <strain evidence="12">SXYL134</strain>
    </source>
</reference>
<evidence type="ECO:0000256" key="3">
    <source>
        <dbReference type="ARBA" id="ARBA00022833"/>
    </source>
</evidence>
<dbReference type="GO" id="GO:0043565">
    <property type="term" value="F:sequence-specific DNA binding"/>
    <property type="evidence" value="ECO:0007669"/>
    <property type="project" value="TreeGrafter"/>
</dbReference>
<proteinExistence type="predicted"/>
<dbReference type="GO" id="GO:0006351">
    <property type="term" value="P:DNA-templated transcription"/>
    <property type="evidence" value="ECO:0007669"/>
    <property type="project" value="InterPro"/>
</dbReference>
<dbReference type="GO" id="GO:0045944">
    <property type="term" value="P:positive regulation of transcription by RNA polymerase II"/>
    <property type="evidence" value="ECO:0007669"/>
    <property type="project" value="TreeGrafter"/>
</dbReference>
<accession>A0A194VF62</accession>
<dbReference type="CDD" id="cd12148">
    <property type="entry name" value="fungal_TF_MHR"/>
    <property type="match status" value="1"/>
</dbReference>
<keyword evidence="3" id="KW-0862">Zinc</keyword>
<evidence type="ECO:0000256" key="1">
    <source>
        <dbReference type="ARBA" id="ARBA00004123"/>
    </source>
</evidence>
<dbReference type="Gene3D" id="4.10.240.10">
    <property type="entry name" value="Zn(2)-C6 fungal-type DNA-binding domain"/>
    <property type="match status" value="1"/>
</dbReference>
<dbReference type="Pfam" id="PF00172">
    <property type="entry name" value="Zn_clus"/>
    <property type="match status" value="1"/>
</dbReference>
<evidence type="ECO:0000256" key="9">
    <source>
        <dbReference type="SAM" id="Phobius"/>
    </source>
</evidence>
<name>A0A194VF62_CYTMA</name>
<dbReference type="AlphaFoldDB" id="A0A194VF62"/>
<dbReference type="GO" id="GO:0000981">
    <property type="term" value="F:DNA-binding transcription factor activity, RNA polymerase II-specific"/>
    <property type="evidence" value="ECO:0007669"/>
    <property type="project" value="InterPro"/>
</dbReference>
<evidence type="ECO:0000259" key="10">
    <source>
        <dbReference type="PROSITE" id="PS50048"/>
    </source>
</evidence>
<dbReference type="OrthoDB" id="25921at2759"/>
<evidence type="ECO:0000256" key="2">
    <source>
        <dbReference type="ARBA" id="ARBA00022723"/>
    </source>
</evidence>
<dbReference type="Pfam" id="PF04082">
    <property type="entry name" value="Fungal_trans"/>
    <property type="match status" value="1"/>
</dbReference>
<dbReference type="SMART" id="SM00906">
    <property type="entry name" value="Fungal_trans"/>
    <property type="match status" value="1"/>
</dbReference>
<dbReference type="SUPFAM" id="SSF57701">
    <property type="entry name" value="Zn2/Cys6 DNA-binding domain"/>
    <property type="match status" value="1"/>
</dbReference>
<feature type="transmembrane region" description="Helical" evidence="9">
    <location>
        <begin position="567"/>
        <end position="590"/>
    </location>
</feature>
<keyword evidence="6" id="KW-0804">Transcription</keyword>
<feature type="domain" description="Zn(2)-C6 fungal-type" evidence="10">
    <location>
        <begin position="41"/>
        <end position="71"/>
    </location>
</feature>
<keyword evidence="7" id="KW-0539">Nucleus</keyword>
<dbReference type="GO" id="GO:0005634">
    <property type="term" value="C:nucleus"/>
    <property type="evidence" value="ECO:0007669"/>
    <property type="project" value="UniProtKB-SubCell"/>
</dbReference>
<keyword evidence="2" id="KW-0479">Metal-binding</keyword>
<dbReference type="InterPro" id="IPR036864">
    <property type="entry name" value="Zn2-C6_fun-type_DNA-bd_sf"/>
</dbReference>
<dbReference type="PANTHER" id="PTHR47782:SF12">
    <property type="entry name" value="ZN(II)2CYS6 TRANSCRIPTION FACTOR (EUROFUNG)"/>
    <property type="match status" value="1"/>
</dbReference>
<keyword evidence="4" id="KW-0805">Transcription regulation</keyword>
<keyword evidence="9" id="KW-1133">Transmembrane helix</keyword>
<dbReference type="SMART" id="SM00066">
    <property type="entry name" value="GAL4"/>
    <property type="match status" value="1"/>
</dbReference>
<feature type="region of interest" description="Disordered" evidence="8">
    <location>
        <begin position="102"/>
        <end position="130"/>
    </location>
</feature>
<evidence type="ECO:0000256" key="5">
    <source>
        <dbReference type="ARBA" id="ARBA00023125"/>
    </source>
</evidence>
<dbReference type="CDD" id="cd00067">
    <property type="entry name" value="GAL4"/>
    <property type="match status" value="1"/>
</dbReference>
<sequence length="642" mass="71200">MDQVAPVAVLDAETTSSVMTSPSPSGAIEATRHPFQQSLPTCHRCRRLRRKCDTQLPSCRICQKAGAECTFYDHALKQTLPRAYVQSLLTRVAHLEAVKNGNANLSSGPPLSGGPAQLPTEANGMPQTPSITIPASSLSFDVVIPSRSTAGKSRYWGASSVFALTVEILHNAAARSLLSADELVEDGDPVEDHGNDQDPYTRTIAPDNDIHDLVQLYLVSMNTLYGFVDPTETSADLQAYLSLREQRALSPWAIQGEDVHRYFRTTMMCAISCANQARYRPHRTAESLAYYAEAVSCVEEVTSEASAASLQALLLLIVFYLFYPRKGDIWKMLDYACRLAVELGYHTESQSGQADATDPETEPQSKLRRSTFWGLYAIERIVGQLFGRGSDLPETIITAEYPSSLHPGIGQTATPSVDQPTLQYMSIAHHYRLVYLRSEIFRSMYLPASPPDLSLEWLKDRYMTLHTWRQELAVSDELEGVATLTCDVGYDATMCFLFQPLLLRALSTAAPLAVDSCMVETEGNVRGIPSHGKPALIASDPFHSAINLIRTYEKVIRASQRSVLGTYPMTFLSAHYIYLASSTLLAYALLRLEGRTKTLRRMSDTKRLTEEDAEELDWGAFFDVSSSCVILLAWCGERWPVY</sequence>
<dbReference type="PROSITE" id="PS50048">
    <property type="entry name" value="ZN2_CY6_FUNGAL_2"/>
    <property type="match status" value="1"/>
</dbReference>
<evidence type="ECO:0000256" key="8">
    <source>
        <dbReference type="SAM" id="MobiDB-lite"/>
    </source>
</evidence>
<keyword evidence="9" id="KW-0472">Membrane</keyword>
<evidence type="ECO:0000313" key="11">
    <source>
        <dbReference type="EMBL" id="KUI62411.1"/>
    </source>
</evidence>
<dbReference type="PANTHER" id="PTHR47782">
    <property type="entry name" value="ZN(II)2CYS6 TRANSCRIPTION FACTOR (EUROFUNG)-RELATED"/>
    <property type="match status" value="1"/>
</dbReference>
<dbReference type="EMBL" id="KN714811">
    <property type="protein sequence ID" value="KUI62411.1"/>
    <property type="molecule type" value="Genomic_DNA"/>
</dbReference>
<evidence type="ECO:0000256" key="6">
    <source>
        <dbReference type="ARBA" id="ARBA00023163"/>
    </source>
</evidence>
<dbReference type="InterPro" id="IPR001138">
    <property type="entry name" value="Zn2Cys6_DnaBD"/>
</dbReference>
<dbReference type="PROSITE" id="PS00463">
    <property type="entry name" value="ZN2_CY6_FUNGAL_1"/>
    <property type="match status" value="1"/>
</dbReference>